<dbReference type="EMBL" id="JBHSPX010000003">
    <property type="protein sequence ID" value="MFC6062725.1"/>
    <property type="molecule type" value="Genomic_DNA"/>
</dbReference>
<feature type="transmembrane region" description="Helical" evidence="1">
    <location>
        <begin position="44"/>
        <end position="68"/>
    </location>
</feature>
<comment type="caution">
    <text evidence="2">The sequence shown here is derived from an EMBL/GenBank/DDBJ whole genome shotgun (WGS) entry which is preliminary data.</text>
</comment>
<reference evidence="3" key="1">
    <citation type="journal article" date="2019" name="Int. J. Syst. Evol. Microbiol.">
        <title>The Global Catalogue of Microorganisms (GCM) 10K type strain sequencing project: providing services to taxonomists for standard genome sequencing and annotation.</title>
        <authorList>
            <consortium name="The Broad Institute Genomics Platform"/>
            <consortium name="The Broad Institute Genome Sequencing Center for Infectious Disease"/>
            <person name="Wu L."/>
            <person name="Ma J."/>
        </authorList>
    </citation>
    <scope>NUCLEOTIDE SEQUENCE [LARGE SCALE GENOMIC DNA]</scope>
    <source>
        <strain evidence="3">CGMCC 1.15180</strain>
    </source>
</reference>
<feature type="transmembrane region" description="Helical" evidence="1">
    <location>
        <begin position="74"/>
        <end position="96"/>
    </location>
</feature>
<dbReference type="RefSeq" id="WP_031056599.1">
    <property type="nucleotide sequence ID" value="NZ_JBHSPX010000003.1"/>
</dbReference>
<keyword evidence="1" id="KW-0812">Transmembrane</keyword>
<feature type="transmembrane region" description="Helical" evidence="1">
    <location>
        <begin position="190"/>
        <end position="209"/>
    </location>
</feature>
<name>A0ABW1MGE0_9ACTN</name>
<evidence type="ECO:0000313" key="2">
    <source>
        <dbReference type="EMBL" id="MFC6062725.1"/>
    </source>
</evidence>
<feature type="transmembrane region" description="Helical" evidence="1">
    <location>
        <begin position="394"/>
        <end position="420"/>
    </location>
</feature>
<accession>A0ABW1MGE0</accession>
<feature type="transmembrane region" description="Helical" evidence="1">
    <location>
        <begin position="432"/>
        <end position="452"/>
    </location>
</feature>
<gene>
    <name evidence="2" type="ORF">ACFP4F_09190</name>
</gene>
<keyword evidence="1" id="KW-0472">Membrane</keyword>
<evidence type="ECO:0000256" key="1">
    <source>
        <dbReference type="SAM" id="Phobius"/>
    </source>
</evidence>
<feature type="transmembrane region" description="Helical" evidence="1">
    <location>
        <begin position="507"/>
        <end position="527"/>
    </location>
</feature>
<feature type="transmembrane region" description="Helical" evidence="1">
    <location>
        <begin position="146"/>
        <end position="170"/>
    </location>
</feature>
<feature type="transmembrane region" description="Helical" evidence="1">
    <location>
        <begin position="473"/>
        <end position="501"/>
    </location>
</feature>
<feature type="transmembrane region" description="Helical" evidence="1">
    <location>
        <begin position="251"/>
        <end position="269"/>
    </location>
</feature>
<proteinExistence type="predicted"/>
<organism evidence="2 3">
    <name type="scientific">Streptomyces ochraceiscleroticus</name>
    <dbReference type="NCBI Taxonomy" id="47761"/>
    <lineage>
        <taxon>Bacteria</taxon>
        <taxon>Bacillati</taxon>
        <taxon>Actinomycetota</taxon>
        <taxon>Actinomycetes</taxon>
        <taxon>Kitasatosporales</taxon>
        <taxon>Streptomycetaceae</taxon>
        <taxon>Streptomyces</taxon>
    </lineage>
</organism>
<protein>
    <submittedName>
        <fullName evidence="2">Transporter</fullName>
    </submittedName>
</protein>
<keyword evidence="1" id="KW-1133">Transmembrane helix</keyword>
<sequence>MSTATTRPVGTPATAPASPALMPLFVRLKLSLLKNGLRQSPGRTAAYVISLVVTLLFGAGLLLGLILLRGVAGTPALAVLLTAILTLGWAAMPLFFPTADETMDPTRLVMLPLRPRPLIGSLLVASLIGVGPVFTVVLAAGSVAAVAHGAAAVIVGIVATVLIVLVCAALARAIATANVRLLTSRRGRDLAVLSGLFVALGAQGVNLAAQKLAQSQGLTALEPAAAVLRWIPPASAVDAVDAAGRGAYGRAAFGLALTALALVLLLWWWSRTLTTVMTAPDSSTLQAIEKDSGRKRAGRAGGWERLLPDGRTGTVMRRTLLYGWRDPKTKMGWAAALGVGLILPVVTAVQGGGSVYTACWAAGLLGLQMYNQFGQDTSAFWMVASTLSTRRDAFLELGGRALAVAVIAVPYVTLVVLGSAALLDDWGAFPEVYGVALALLGALVATGAFASVRFPYSIPSDGNKNVAPGQGGIAWISMLVGVVMGGLLCLPVIGLTVGLHVAGLQGLLWLVLPVGAAYGAVVAVLGLRLTAPGVLRRLPEILVAVSKG</sequence>
<evidence type="ECO:0000313" key="3">
    <source>
        <dbReference type="Proteomes" id="UP001596139"/>
    </source>
</evidence>
<dbReference type="Proteomes" id="UP001596139">
    <property type="component" value="Unassembled WGS sequence"/>
</dbReference>
<keyword evidence="3" id="KW-1185">Reference proteome</keyword>
<feature type="transmembrane region" description="Helical" evidence="1">
    <location>
        <begin position="117"/>
        <end position="140"/>
    </location>
</feature>